<dbReference type="EMBL" id="JACHIO010000002">
    <property type="protein sequence ID" value="MBB5062161.1"/>
    <property type="molecule type" value="Genomic_DNA"/>
</dbReference>
<keyword evidence="1" id="KW-0472">Membrane</keyword>
<dbReference type="PANTHER" id="PTHR39430:SF1">
    <property type="entry name" value="PROTEASE"/>
    <property type="match status" value="1"/>
</dbReference>
<dbReference type="Proteomes" id="UP000584867">
    <property type="component" value="Unassembled WGS sequence"/>
</dbReference>
<dbReference type="InterPro" id="IPR003675">
    <property type="entry name" value="Rce1/LyrA-like_dom"/>
</dbReference>
<feature type="transmembrane region" description="Helical" evidence="1">
    <location>
        <begin position="262"/>
        <end position="280"/>
    </location>
</feature>
<feature type="transmembrane region" description="Helical" evidence="1">
    <location>
        <begin position="159"/>
        <end position="182"/>
    </location>
</feature>
<accession>A0A7W8E7Y5</accession>
<evidence type="ECO:0000313" key="3">
    <source>
        <dbReference type="EMBL" id="MBB5062161.1"/>
    </source>
</evidence>
<evidence type="ECO:0000313" key="4">
    <source>
        <dbReference type="Proteomes" id="UP000584867"/>
    </source>
</evidence>
<keyword evidence="1" id="KW-1133">Transmembrane helix</keyword>
<protein>
    <recommendedName>
        <fullName evidence="2">CAAX prenyl protease 2/Lysostaphin resistance protein A-like domain-containing protein</fullName>
    </recommendedName>
</protein>
<dbReference type="Pfam" id="PF02517">
    <property type="entry name" value="Rce1-like"/>
    <property type="match status" value="1"/>
</dbReference>
<dbReference type="GO" id="GO:0080120">
    <property type="term" value="P:CAAX-box protein maturation"/>
    <property type="evidence" value="ECO:0007669"/>
    <property type="project" value="UniProtKB-ARBA"/>
</dbReference>
<proteinExistence type="predicted"/>
<evidence type="ECO:0000259" key="2">
    <source>
        <dbReference type="Pfam" id="PF02517"/>
    </source>
</evidence>
<feature type="transmembrane region" description="Helical" evidence="1">
    <location>
        <begin position="98"/>
        <end position="117"/>
    </location>
</feature>
<comment type="caution">
    <text evidence="3">The sequence shown here is derived from an EMBL/GenBank/DDBJ whole genome shotgun (WGS) entry which is preliminary data.</text>
</comment>
<feature type="domain" description="CAAX prenyl protease 2/Lysostaphin resistance protein A-like" evidence="2">
    <location>
        <begin position="131"/>
        <end position="223"/>
    </location>
</feature>
<dbReference type="GO" id="GO:0004175">
    <property type="term" value="F:endopeptidase activity"/>
    <property type="evidence" value="ECO:0007669"/>
    <property type="project" value="UniProtKB-ARBA"/>
</dbReference>
<reference evidence="3 4" key="1">
    <citation type="submission" date="2020-08" db="EMBL/GenBank/DDBJ databases">
        <title>Genomic Encyclopedia of Type Strains, Phase IV (KMG-V): Genome sequencing to study the core and pangenomes of soil and plant-associated prokaryotes.</title>
        <authorList>
            <person name="Whitman W."/>
        </authorList>
    </citation>
    <scope>NUCLEOTIDE SEQUENCE [LARGE SCALE GENOMIC DNA]</scope>
    <source>
        <strain evidence="3 4">X5P3</strain>
    </source>
</reference>
<feature type="transmembrane region" description="Helical" evidence="1">
    <location>
        <begin position="129"/>
        <end position="147"/>
    </location>
</feature>
<gene>
    <name evidence="3" type="ORF">HDF15_000488</name>
</gene>
<dbReference type="RefSeq" id="WP_184252663.1">
    <property type="nucleotide sequence ID" value="NZ_JACHIO010000002.1"/>
</dbReference>
<dbReference type="PANTHER" id="PTHR39430">
    <property type="entry name" value="MEMBRANE-ASSOCIATED PROTEASE-RELATED"/>
    <property type="match status" value="1"/>
</dbReference>
<organism evidence="3 4">
    <name type="scientific">Granulicella mallensis</name>
    <dbReference type="NCBI Taxonomy" id="940614"/>
    <lineage>
        <taxon>Bacteria</taxon>
        <taxon>Pseudomonadati</taxon>
        <taxon>Acidobacteriota</taxon>
        <taxon>Terriglobia</taxon>
        <taxon>Terriglobales</taxon>
        <taxon>Acidobacteriaceae</taxon>
        <taxon>Granulicella</taxon>
    </lineage>
</organism>
<sequence length="351" mass="37587">MQPNQPQRAIPRSMQFALFITGLLWLLASHSVADHSAQGIANHLNLALIQPLLSEGFFLFLLLVGFATLSWIATRTGNLRRDNALPQRATALREGQQGIVLGWAMLLVAVLPMMLVGDLHPEFWLAPRSWGLALISLATLAVGTLALEVAFRGYLYARLIAAVGSVLATILLSGIYALFSSFHPNSTSSSVGIAFLLGILFSLAYLRTHGLWLGWGLHFAWTAAMGVLLGLPVGGLETYSSLVTTDSSGVAWITGGPYGPEGALFTVIVLVVGMIVLYRMTTDYAWEYTHPPIVPAGYETTVAPPPAHTAMEAAAAAKPVPLVQILGTTSTSASTMPIIDEHLRTNSDKTE</sequence>
<keyword evidence="1" id="KW-0812">Transmembrane</keyword>
<feature type="transmembrane region" description="Helical" evidence="1">
    <location>
        <begin position="188"/>
        <end position="206"/>
    </location>
</feature>
<dbReference type="AlphaFoldDB" id="A0A7W8E7Y5"/>
<evidence type="ECO:0000256" key="1">
    <source>
        <dbReference type="SAM" id="Phobius"/>
    </source>
</evidence>
<name>A0A7W8E7Y5_9BACT</name>
<feature type="transmembrane region" description="Helical" evidence="1">
    <location>
        <begin position="57"/>
        <end position="77"/>
    </location>
</feature>
<feature type="transmembrane region" description="Helical" evidence="1">
    <location>
        <begin position="213"/>
        <end position="233"/>
    </location>
</feature>